<feature type="domain" description="NAD(P)-binding" evidence="1">
    <location>
        <begin position="30"/>
        <end position="160"/>
    </location>
</feature>
<dbReference type="STRING" id="34002.SAMN04489859_1008116"/>
<dbReference type="AlphaFoldDB" id="A0A1H8H5Y2"/>
<dbReference type="Gene3D" id="3.40.50.720">
    <property type="entry name" value="NAD(P)-binding Rossmann-like Domain"/>
    <property type="match status" value="1"/>
</dbReference>
<name>A0A1H8H5Y2_9RHOB</name>
<dbReference type="InterPro" id="IPR016040">
    <property type="entry name" value="NAD(P)-bd_dom"/>
</dbReference>
<organism evidence="2 3">
    <name type="scientific">Paracoccus alcaliphilus</name>
    <dbReference type="NCBI Taxonomy" id="34002"/>
    <lineage>
        <taxon>Bacteria</taxon>
        <taxon>Pseudomonadati</taxon>
        <taxon>Pseudomonadota</taxon>
        <taxon>Alphaproteobacteria</taxon>
        <taxon>Rhodobacterales</taxon>
        <taxon>Paracoccaceae</taxon>
        <taxon>Paracoccus</taxon>
    </lineage>
</organism>
<keyword evidence="3" id="KW-1185">Reference proteome</keyword>
<gene>
    <name evidence="2" type="ORF">SAMN04489859_1008116</name>
</gene>
<protein>
    <submittedName>
        <fullName evidence="2">NAD(P)H-binding</fullName>
    </submittedName>
</protein>
<dbReference type="Pfam" id="PF13460">
    <property type="entry name" value="NAD_binding_10"/>
    <property type="match status" value="1"/>
</dbReference>
<evidence type="ECO:0000313" key="3">
    <source>
        <dbReference type="Proteomes" id="UP000199054"/>
    </source>
</evidence>
<evidence type="ECO:0000259" key="1">
    <source>
        <dbReference type="Pfam" id="PF13460"/>
    </source>
</evidence>
<proteinExistence type="predicted"/>
<sequence length="246" mass="27076">MAKKFFMTGGAGVAATLISPYFDRDEITRTDVRRADDVAELALCDPRLVAEAMAGHDTVIHAVGVGWKKPDAEIEASMIPPFRCVLDAMKVAGVKRIVLLSSMHVVADYELGEGISPASPPRTSSFYGQMHVLREKMVREFGLSASIIRIGVVSPKPRGTRRDRAIWISPRDLATCIRYAADITSPRCPVIWGCSGTNEDHEWIHSDGRFDAVDNADKFPLVDADRWSFIGGPLVKHQVPADRANF</sequence>
<dbReference type="InterPro" id="IPR036291">
    <property type="entry name" value="NAD(P)-bd_dom_sf"/>
</dbReference>
<dbReference type="SUPFAM" id="SSF51735">
    <property type="entry name" value="NAD(P)-binding Rossmann-fold domains"/>
    <property type="match status" value="1"/>
</dbReference>
<evidence type="ECO:0000313" key="2">
    <source>
        <dbReference type="EMBL" id="SEN51137.1"/>
    </source>
</evidence>
<accession>A0A1H8H5Y2</accession>
<dbReference type="Proteomes" id="UP000199054">
    <property type="component" value="Unassembled WGS sequence"/>
</dbReference>
<dbReference type="EMBL" id="FODE01000008">
    <property type="protein sequence ID" value="SEN51137.1"/>
    <property type="molecule type" value="Genomic_DNA"/>
</dbReference>
<dbReference type="RefSeq" id="WP_170851779.1">
    <property type="nucleotide sequence ID" value="NZ_CP067124.1"/>
</dbReference>
<reference evidence="2 3" key="1">
    <citation type="submission" date="2016-10" db="EMBL/GenBank/DDBJ databases">
        <authorList>
            <person name="de Groot N.N."/>
        </authorList>
    </citation>
    <scope>NUCLEOTIDE SEQUENCE [LARGE SCALE GENOMIC DNA]</scope>
    <source>
        <strain evidence="2 3">DSM 8512</strain>
    </source>
</reference>